<evidence type="ECO:0000313" key="2">
    <source>
        <dbReference type="EMBL" id="KAI5059110.1"/>
    </source>
</evidence>
<protein>
    <recommendedName>
        <fullName evidence="1">Beta-carotene isomerase D27-like C-terminal domain-containing protein</fullName>
    </recommendedName>
</protein>
<comment type="caution">
    <text evidence="2">The sequence shown here is derived from an EMBL/GenBank/DDBJ whole genome shotgun (WGS) entry which is preliminary data.</text>
</comment>
<dbReference type="PANTHER" id="PTHR33591:SF2">
    <property type="entry name" value="BETA-CAROTENE ISOMERASE D27"/>
    <property type="match status" value="1"/>
</dbReference>
<sequence>MAGGVYLSVLGCETRAGGLSVLGCETRAGGHELALVMFTVQGGNNDWDTSANRFVLLALLPMEVAMTTPFYKQATIKPLSRRPLSTSNRAQLVKVKPPAHQSTYSLTPLDTIFLQLFRNKMAQEAGWDSSKLGYDGLIEIANHLFKKSKDRTDAEVSSVRILRSLFPPLLLPMFKILIAPLFGGKPAAVLTARVTKATCQWLMGSCSINTVELNDGTLLESGVLVERCKYLEESKCAGICIHTCKLPSQTFITDYMGVPLTMEPNFEDLSCQFKFGVAPPARQDDESLKTPCLDVCPMASIRQGTSKVQDSERCPQVA</sequence>
<proteinExistence type="predicted"/>
<dbReference type="GO" id="GO:0005506">
    <property type="term" value="F:iron ion binding"/>
    <property type="evidence" value="ECO:0007669"/>
    <property type="project" value="InterPro"/>
</dbReference>
<feature type="domain" description="Beta-carotene isomerase D27-like C-terminal" evidence="1">
    <location>
        <begin position="201"/>
        <end position="283"/>
    </location>
</feature>
<gene>
    <name evidence="2" type="ORF">GOP47_0025429</name>
</gene>
<dbReference type="AlphaFoldDB" id="A0A9D4Z2Y7"/>
<dbReference type="OrthoDB" id="416096at2759"/>
<organism evidence="2 3">
    <name type="scientific">Adiantum capillus-veneris</name>
    <name type="common">Maidenhair fern</name>
    <dbReference type="NCBI Taxonomy" id="13818"/>
    <lineage>
        <taxon>Eukaryota</taxon>
        <taxon>Viridiplantae</taxon>
        <taxon>Streptophyta</taxon>
        <taxon>Embryophyta</taxon>
        <taxon>Tracheophyta</taxon>
        <taxon>Polypodiopsida</taxon>
        <taxon>Polypodiidae</taxon>
        <taxon>Polypodiales</taxon>
        <taxon>Pteridineae</taxon>
        <taxon>Pteridaceae</taxon>
        <taxon>Vittarioideae</taxon>
        <taxon>Adiantum</taxon>
    </lineage>
</organism>
<keyword evidence="3" id="KW-1185">Reference proteome</keyword>
<dbReference type="EMBL" id="JABFUD020000025">
    <property type="protein sequence ID" value="KAI5059110.1"/>
    <property type="molecule type" value="Genomic_DNA"/>
</dbReference>
<dbReference type="Pfam" id="PF13225">
    <property type="entry name" value="D27-like_C"/>
    <property type="match status" value="1"/>
</dbReference>
<dbReference type="Proteomes" id="UP000886520">
    <property type="component" value="Chromosome 25"/>
</dbReference>
<evidence type="ECO:0000259" key="1">
    <source>
        <dbReference type="Pfam" id="PF13225"/>
    </source>
</evidence>
<evidence type="ECO:0000313" key="3">
    <source>
        <dbReference type="Proteomes" id="UP000886520"/>
    </source>
</evidence>
<reference evidence="2" key="1">
    <citation type="submission" date="2021-01" db="EMBL/GenBank/DDBJ databases">
        <title>Adiantum capillus-veneris genome.</title>
        <authorList>
            <person name="Fang Y."/>
            <person name="Liao Q."/>
        </authorList>
    </citation>
    <scope>NUCLEOTIDE SEQUENCE</scope>
    <source>
        <strain evidence="2">H3</strain>
        <tissue evidence="2">Leaf</tissue>
    </source>
</reference>
<dbReference type="InterPro" id="IPR025114">
    <property type="entry name" value="D27-like_C"/>
</dbReference>
<dbReference type="InterPro" id="IPR038938">
    <property type="entry name" value="D27-like"/>
</dbReference>
<dbReference type="PANTHER" id="PTHR33591">
    <property type="entry name" value="BETA-CAROTENE ISOMERASE D27"/>
    <property type="match status" value="1"/>
</dbReference>
<accession>A0A9D4Z2Y7</accession>
<name>A0A9D4Z2Y7_ADICA</name>